<keyword evidence="11" id="KW-0808">Transferase</keyword>
<proteinExistence type="predicted"/>
<evidence type="ECO:0000256" key="1">
    <source>
        <dbReference type="ARBA" id="ARBA00004651"/>
    </source>
</evidence>
<evidence type="ECO:0000256" key="6">
    <source>
        <dbReference type="PIRSR" id="PIRSR005091-1"/>
    </source>
</evidence>
<keyword evidence="2" id="KW-1003">Cell membrane</keyword>
<evidence type="ECO:0000256" key="7">
    <source>
        <dbReference type="PIRSR" id="PIRSR005091-2"/>
    </source>
</evidence>
<feature type="binding site" evidence="8">
    <location>
        <position position="283"/>
    </location>
    <ligand>
        <name>Mn(2+)</name>
        <dbReference type="ChEBI" id="CHEBI:29035"/>
    </ligand>
</feature>
<dbReference type="AlphaFoldDB" id="A0A368ZPQ9"/>
<feature type="transmembrane region" description="Helical" evidence="9">
    <location>
        <begin position="175"/>
        <end position="197"/>
    </location>
</feature>
<dbReference type="SUPFAM" id="SSF53649">
    <property type="entry name" value="Alkaline phosphatase-like"/>
    <property type="match status" value="1"/>
</dbReference>
<evidence type="ECO:0000313" key="12">
    <source>
        <dbReference type="Proteomes" id="UP000253506"/>
    </source>
</evidence>
<feature type="transmembrane region" description="Helical" evidence="9">
    <location>
        <begin position="12"/>
        <end position="33"/>
    </location>
</feature>
<dbReference type="CDD" id="cd16015">
    <property type="entry name" value="LTA_synthase"/>
    <property type="match status" value="1"/>
</dbReference>
<dbReference type="InterPro" id="IPR017850">
    <property type="entry name" value="Alkaline_phosphatase_core_sf"/>
</dbReference>
<evidence type="ECO:0000313" key="11">
    <source>
        <dbReference type="EMBL" id="RCW97051.1"/>
    </source>
</evidence>
<dbReference type="InterPro" id="IPR050448">
    <property type="entry name" value="OpgB/LTA_synthase_biosynth"/>
</dbReference>
<keyword evidence="5 9" id="KW-0472">Membrane</keyword>
<dbReference type="Gene3D" id="3.40.720.10">
    <property type="entry name" value="Alkaline Phosphatase, subunit A"/>
    <property type="match status" value="1"/>
</dbReference>
<name>A0A368ZPQ9_9GAMM</name>
<feature type="domain" description="Sulfatase N-terminal" evidence="10">
    <location>
        <begin position="275"/>
        <end position="546"/>
    </location>
</feature>
<dbReference type="GO" id="GO:0046872">
    <property type="term" value="F:metal ion binding"/>
    <property type="evidence" value="ECO:0007669"/>
    <property type="project" value="UniProtKB-KW"/>
</dbReference>
<dbReference type="PANTHER" id="PTHR47371:SF3">
    <property type="entry name" value="PHOSPHOGLYCEROL TRANSFERASE I"/>
    <property type="match status" value="1"/>
</dbReference>
<organism evidence="11 12">
    <name type="scientific">Marinomonas foliarum</name>
    <dbReference type="NCBI Taxonomy" id="491950"/>
    <lineage>
        <taxon>Bacteria</taxon>
        <taxon>Pseudomonadati</taxon>
        <taxon>Pseudomonadota</taxon>
        <taxon>Gammaproteobacteria</taxon>
        <taxon>Oceanospirillales</taxon>
        <taxon>Oceanospirillaceae</taxon>
        <taxon>Marinomonas</taxon>
    </lineage>
</organism>
<dbReference type="InterPro" id="IPR012160">
    <property type="entry name" value="LtaS-like"/>
</dbReference>
<evidence type="ECO:0000256" key="5">
    <source>
        <dbReference type="ARBA" id="ARBA00023136"/>
    </source>
</evidence>
<feature type="binding site" evidence="8">
    <location>
        <position position="494"/>
    </location>
    <ligand>
        <name>Mn(2+)</name>
        <dbReference type="ChEBI" id="CHEBI:29035"/>
    </ligand>
</feature>
<sequence>MERAPHLNRKKINITPFLFFGMGLLFVLIGYIVTRCYFLAVNSGYFISEPVGDISLALLHGLRFDLAAIALLNAPLLLLLLISIWFRILLGANMKLIYGYLFVVNVSAIVVNFIDTVYFPYTGRRSGPEVFSMANDVVSQLPELIFVYWWYLVGSIFILWFYIAAFRKIARKLKAVYMHWLLVFCLCFLLVLIFIVAGRGGFQSKPIRALNAYSYPSSSLGGLVLNTPFSILKEDAEDLERVHYFQSEDDIREVLENGKAAGATRNKDISEINKQNVVILILESFGLEYLGPPYGIKSYAPFIQELAEKGRFFPNGIANGRRSIEAVPSILAGIPSLMSEAYMRSPYQSNTTYGLGEIVKSYGYSTAFFHGAKNGSMYFDNTTYRFGFDHYFGRNQYPDPSHFDGQWGIYDEPFLQFAVDELDKLPKPFMSGIFTISSHPPYNLPEQYQDSIPEGDIPMHRVVRYSDMALRKFFESAAKKDWYKNTLFVLTADHTSDNFDPRFASSLGRHQIPIILYQPDDNIEQGVISEVAQQIDIPATIIDYLNLPEQDKVLPFGRSLLTQNSQADAVIKEEDSYWLLSQGKYVKLSMEENLPVEVGDLPATFMKPAGQVVQADLGQLERRLKAYVQIYTNGLIDNSLYSFSSENTQ</sequence>
<dbReference type="Proteomes" id="UP000253506">
    <property type="component" value="Unassembled WGS sequence"/>
</dbReference>
<comment type="subcellular location">
    <subcellularLocation>
        <location evidence="1">Cell membrane</location>
        <topology evidence="1">Multi-pass membrane protein</topology>
    </subcellularLocation>
</comment>
<feature type="binding site" evidence="7">
    <location>
        <position position="439"/>
    </location>
    <ligand>
        <name>substrate</name>
    </ligand>
</feature>
<evidence type="ECO:0000256" key="8">
    <source>
        <dbReference type="PIRSR" id="PIRSR005091-3"/>
    </source>
</evidence>
<feature type="binding site" evidence="8">
    <location>
        <position position="493"/>
    </location>
    <ligand>
        <name>Mn(2+)</name>
        <dbReference type="ChEBI" id="CHEBI:29035"/>
    </ligand>
</feature>
<dbReference type="EMBL" id="QPJQ01000032">
    <property type="protein sequence ID" value="RCW97051.1"/>
    <property type="molecule type" value="Genomic_DNA"/>
</dbReference>
<keyword evidence="7" id="KW-0479">Metal-binding</keyword>
<keyword evidence="7" id="KW-0464">Manganese</keyword>
<evidence type="ECO:0000259" key="10">
    <source>
        <dbReference type="Pfam" id="PF00884"/>
    </source>
</evidence>
<protein>
    <submittedName>
        <fullName evidence="11">Phosphoglycerol transferase MdoB-like AlkP superfamily enzyme</fullName>
    </submittedName>
</protein>
<dbReference type="PIRSF" id="PIRSF005091">
    <property type="entry name" value="Mmb_sulf_HI1246"/>
    <property type="match status" value="1"/>
</dbReference>
<evidence type="ECO:0000256" key="3">
    <source>
        <dbReference type="ARBA" id="ARBA00022692"/>
    </source>
</evidence>
<dbReference type="GO" id="GO:0016740">
    <property type="term" value="F:transferase activity"/>
    <property type="evidence" value="ECO:0007669"/>
    <property type="project" value="UniProtKB-KW"/>
</dbReference>
<feature type="transmembrane region" description="Helical" evidence="9">
    <location>
        <begin position="66"/>
        <end position="90"/>
    </location>
</feature>
<dbReference type="OrthoDB" id="9760224at2"/>
<accession>A0A368ZPQ9</accession>
<feature type="active site" evidence="6">
    <location>
        <position position="323"/>
    </location>
</feature>
<dbReference type="PANTHER" id="PTHR47371">
    <property type="entry name" value="LIPOTEICHOIC ACID SYNTHASE"/>
    <property type="match status" value="1"/>
</dbReference>
<evidence type="ECO:0000256" key="2">
    <source>
        <dbReference type="ARBA" id="ARBA00022475"/>
    </source>
</evidence>
<feature type="transmembrane region" description="Helical" evidence="9">
    <location>
        <begin position="97"/>
        <end position="121"/>
    </location>
</feature>
<evidence type="ECO:0000256" key="9">
    <source>
        <dbReference type="SAM" id="Phobius"/>
    </source>
</evidence>
<evidence type="ECO:0000256" key="4">
    <source>
        <dbReference type="ARBA" id="ARBA00022989"/>
    </source>
</evidence>
<dbReference type="Pfam" id="PF00884">
    <property type="entry name" value="Sulfatase"/>
    <property type="match status" value="1"/>
</dbReference>
<comment type="caution">
    <text evidence="11">The sequence shown here is derived from an EMBL/GenBank/DDBJ whole genome shotgun (WGS) entry which is preliminary data.</text>
</comment>
<dbReference type="GO" id="GO:0005886">
    <property type="term" value="C:plasma membrane"/>
    <property type="evidence" value="ECO:0007669"/>
    <property type="project" value="UniProtKB-SubCell"/>
</dbReference>
<keyword evidence="3 9" id="KW-0812">Transmembrane</keyword>
<dbReference type="InterPro" id="IPR000917">
    <property type="entry name" value="Sulfatase_N"/>
</dbReference>
<feature type="transmembrane region" description="Helical" evidence="9">
    <location>
        <begin position="141"/>
        <end position="163"/>
    </location>
</feature>
<keyword evidence="4 9" id="KW-1133">Transmembrane helix</keyword>
<reference evidence="11 12" key="1">
    <citation type="submission" date="2018-07" db="EMBL/GenBank/DDBJ databases">
        <title>Genomic Encyclopedia of Type Strains, Phase III (KMG-III): the genomes of soil and plant-associated and newly described type strains.</title>
        <authorList>
            <person name="Whitman W."/>
        </authorList>
    </citation>
    <scope>NUCLEOTIDE SEQUENCE [LARGE SCALE GENOMIC DNA]</scope>
    <source>
        <strain evidence="11 12">CECT 7731</strain>
    </source>
</reference>
<gene>
    <name evidence="11" type="ORF">DFP77_13244</name>
</gene>